<evidence type="ECO:0000313" key="1">
    <source>
        <dbReference type="EMBL" id="SDF09560.1"/>
    </source>
</evidence>
<dbReference type="EMBL" id="FNAP01000033">
    <property type="protein sequence ID" value="SDF09560.1"/>
    <property type="molecule type" value="Genomic_DNA"/>
</dbReference>
<evidence type="ECO:0000313" key="2">
    <source>
        <dbReference type="Proteomes" id="UP000199412"/>
    </source>
</evidence>
<dbReference type="Proteomes" id="UP000199412">
    <property type="component" value="Unassembled WGS sequence"/>
</dbReference>
<protein>
    <submittedName>
        <fullName evidence="1">Uncharacterized protein</fullName>
    </submittedName>
</protein>
<dbReference type="OrthoDB" id="7359418at2"/>
<dbReference type="RefSeq" id="WP_092788161.1">
    <property type="nucleotide sequence ID" value="NZ_FNAP01000033.1"/>
</dbReference>
<organism evidence="1 2">
    <name type="scientific">Rhodospira trueperi</name>
    <dbReference type="NCBI Taxonomy" id="69960"/>
    <lineage>
        <taxon>Bacteria</taxon>
        <taxon>Pseudomonadati</taxon>
        <taxon>Pseudomonadota</taxon>
        <taxon>Alphaproteobacteria</taxon>
        <taxon>Rhodospirillales</taxon>
        <taxon>Rhodospirillaceae</taxon>
        <taxon>Rhodospira</taxon>
    </lineage>
</organism>
<gene>
    <name evidence="1" type="ORF">SAMN05421720_1333</name>
</gene>
<keyword evidence="2" id="KW-1185">Reference proteome</keyword>
<reference evidence="1 2" key="1">
    <citation type="submission" date="2016-10" db="EMBL/GenBank/DDBJ databases">
        <authorList>
            <person name="de Groot N.N."/>
        </authorList>
    </citation>
    <scope>NUCLEOTIDE SEQUENCE [LARGE SCALE GENOMIC DNA]</scope>
    <source>
        <strain evidence="1 2">ATCC 700224</strain>
    </source>
</reference>
<accession>A0A1G7IA17</accession>
<proteinExistence type="predicted"/>
<dbReference type="STRING" id="69960.SAMN05421720_1333"/>
<dbReference type="AlphaFoldDB" id="A0A1G7IA17"/>
<name>A0A1G7IA17_9PROT</name>
<sequence length="74" mass="7788">MSTNITPAHRDAFEALTSGDYDNLALFSCFVNGQPASAIVAITPDDDGNTLNIHPLFVSLTPDMVLTDHVGVAA</sequence>